<accession>A0A2P5AS69</accession>
<organism evidence="1 2">
    <name type="scientific">Parasponia andersonii</name>
    <name type="common">Sponia andersonii</name>
    <dbReference type="NCBI Taxonomy" id="3476"/>
    <lineage>
        <taxon>Eukaryota</taxon>
        <taxon>Viridiplantae</taxon>
        <taxon>Streptophyta</taxon>
        <taxon>Embryophyta</taxon>
        <taxon>Tracheophyta</taxon>
        <taxon>Spermatophyta</taxon>
        <taxon>Magnoliopsida</taxon>
        <taxon>eudicotyledons</taxon>
        <taxon>Gunneridae</taxon>
        <taxon>Pentapetalae</taxon>
        <taxon>rosids</taxon>
        <taxon>fabids</taxon>
        <taxon>Rosales</taxon>
        <taxon>Cannabaceae</taxon>
        <taxon>Parasponia</taxon>
    </lineage>
</organism>
<dbReference type="AlphaFoldDB" id="A0A2P5AS69"/>
<dbReference type="Proteomes" id="UP000237105">
    <property type="component" value="Unassembled WGS sequence"/>
</dbReference>
<gene>
    <name evidence="1" type="ORF">PanWU01x14_305580</name>
</gene>
<evidence type="ECO:0000313" key="1">
    <source>
        <dbReference type="EMBL" id="PON39379.1"/>
    </source>
</evidence>
<keyword evidence="2" id="KW-1185">Reference proteome</keyword>
<proteinExistence type="predicted"/>
<name>A0A2P5AS69_PARAD</name>
<dbReference type="OrthoDB" id="10540238at2759"/>
<evidence type="ECO:0000313" key="2">
    <source>
        <dbReference type="Proteomes" id="UP000237105"/>
    </source>
</evidence>
<sequence length="94" mass="10281">MSSEIKVFLRATAAEARFLSLEESLFFQTFASGKSHNFDCKSLSSSSTTTVGGALFVVLFTPNAVRVGRGGYTDIHTISQPFRNQCLIESQTTH</sequence>
<reference evidence="2" key="1">
    <citation type="submission" date="2016-06" db="EMBL/GenBank/DDBJ databases">
        <title>Parallel loss of symbiosis genes in relatives of nitrogen-fixing non-legume Parasponia.</title>
        <authorList>
            <person name="Van Velzen R."/>
            <person name="Holmer R."/>
            <person name="Bu F."/>
            <person name="Rutten L."/>
            <person name="Van Zeijl A."/>
            <person name="Liu W."/>
            <person name="Santuari L."/>
            <person name="Cao Q."/>
            <person name="Sharma T."/>
            <person name="Shen D."/>
            <person name="Roswanjaya Y."/>
            <person name="Wardhani T."/>
            <person name="Kalhor M.S."/>
            <person name="Jansen J."/>
            <person name="Van den Hoogen J."/>
            <person name="Gungor B."/>
            <person name="Hartog M."/>
            <person name="Hontelez J."/>
            <person name="Verver J."/>
            <person name="Yang W.-C."/>
            <person name="Schijlen E."/>
            <person name="Repin R."/>
            <person name="Schilthuizen M."/>
            <person name="Schranz E."/>
            <person name="Heidstra R."/>
            <person name="Miyata K."/>
            <person name="Fedorova E."/>
            <person name="Kohlen W."/>
            <person name="Bisseling T."/>
            <person name="Smit S."/>
            <person name="Geurts R."/>
        </authorList>
    </citation>
    <scope>NUCLEOTIDE SEQUENCE [LARGE SCALE GENOMIC DNA]</scope>
    <source>
        <strain evidence="2">cv. WU1-14</strain>
    </source>
</reference>
<dbReference type="EMBL" id="JXTB01000468">
    <property type="protein sequence ID" value="PON39379.1"/>
    <property type="molecule type" value="Genomic_DNA"/>
</dbReference>
<comment type="caution">
    <text evidence="1">The sequence shown here is derived from an EMBL/GenBank/DDBJ whole genome shotgun (WGS) entry which is preliminary data.</text>
</comment>
<protein>
    <submittedName>
        <fullName evidence="1">Uncharacterized protein</fullName>
    </submittedName>
</protein>